<accession>A0A0S2KIH5</accession>
<dbReference type="InterPro" id="IPR058240">
    <property type="entry name" value="rSAM_sf"/>
</dbReference>
<dbReference type="Pfam" id="PF13186">
    <property type="entry name" value="SPASM"/>
    <property type="match status" value="1"/>
</dbReference>
<dbReference type="SUPFAM" id="SSF102114">
    <property type="entry name" value="Radical SAM enzymes"/>
    <property type="match status" value="1"/>
</dbReference>
<dbReference type="NCBIfam" id="TIGR04085">
    <property type="entry name" value="rSAM_more_4Fe4S"/>
    <property type="match status" value="1"/>
</dbReference>
<dbReference type="InterPro" id="IPR050377">
    <property type="entry name" value="Radical_SAM_PqqE_MftC-like"/>
</dbReference>
<evidence type="ECO:0000256" key="4">
    <source>
        <dbReference type="ARBA" id="ARBA00022723"/>
    </source>
</evidence>
<dbReference type="KEGG" id="peo:AS203_02545"/>
<dbReference type="PANTHER" id="PTHR11228:SF7">
    <property type="entry name" value="PQQA PEPTIDE CYCLASE"/>
    <property type="match status" value="1"/>
</dbReference>
<dbReference type="InterPro" id="IPR026404">
    <property type="entry name" value="rSAM_w_lipo"/>
</dbReference>
<dbReference type="SFLD" id="SFLDS00029">
    <property type="entry name" value="Radical_SAM"/>
    <property type="match status" value="1"/>
</dbReference>
<evidence type="ECO:0000259" key="7">
    <source>
        <dbReference type="PROSITE" id="PS51918"/>
    </source>
</evidence>
<name>A0A0S2KIH5_9BACT</name>
<keyword evidence="3" id="KW-0949">S-adenosyl-L-methionine</keyword>
<evidence type="ECO:0000256" key="1">
    <source>
        <dbReference type="ARBA" id="ARBA00001966"/>
    </source>
</evidence>
<feature type="domain" description="Radical SAM core" evidence="7">
    <location>
        <begin position="28"/>
        <end position="242"/>
    </location>
</feature>
<keyword evidence="2" id="KW-0004">4Fe-4S</keyword>
<dbReference type="eggNOG" id="COG0535">
    <property type="taxonomic scope" value="Bacteria"/>
</dbReference>
<protein>
    <submittedName>
        <fullName evidence="8">Radical SAM protein</fullName>
    </submittedName>
</protein>
<dbReference type="Gene3D" id="3.20.20.70">
    <property type="entry name" value="Aldolase class I"/>
    <property type="match status" value="1"/>
</dbReference>
<dbReference type="InterPro" id="IPR017200">
    <property type="entry name" value="PqqE-like"/>
</dbReference>
<evidence type="ECO:0000256" key="5">
    <source>
        <dbReference type="ARBA" id="ARBA00023004"/>
    </source>
</evidence>
<keyword evidence="6" id="KW-0411">Iron-sulfur</keyword>
<dbReference type="GO" id="GO:0003824">
    <property type="term" value="F:catalytic activity"/>
    <property type="evidence" value="ECO:0007669"/>
    <property type="project" value="InterPro"/>
</dbReference>
<evidence type="ECO:0000313" key="9">
    <source>
        <dbReference type="Proteomes" id="UP000056252"/>
    </source>
</evidence>
<evidence type="ECO:0000256" key="2">
    <source>
        <dbReference type="ARBA" id="ARBA00022485"/>
    </source>
</evidence>
<dbReference type="PROSITE" id="PS51918">
    <property type="entry name" value="RADICAL_SAM"/>
    <property type="match status" value="1"/>
</dbReference>
<organism evidence="8 9">
    <name type="scientific">Hoylesella enoeca</name>
    <dbReference type="NCBI Taxonomy" id="76123"/>
    <lineage>
        <taxon>Bacteria</taxon>
        <taxon>Pseudomonadati</taxon>
        <taxon>Bacteroidota</taxon>
        <taxon>Bacteroidia</taxon>
        <taxon>Bacteroidales</taxon>
        <taxon>Prevotellaceae</taxon>
        <taxon>Hoylesella</taxon>
    </lineage>
</organism>
<evidence type="ECO:0000313" key="8">
    <source>
        <dbReference type="EMBL" id="ALO48107.1"/>
    </source>
</evidence>
<dbReference type="InterPro" id="IPR013785">
    <property type="entry name" value="Aldolase_TIM"/>
</dbReference>
<keyword evidence="5" id="KW-0408">Iron</keyword>
<dbReference type="PANTHER" id="PTHR11228">
    <property type="entry name" value="RADICAL SAM DOMAIN PROTEIN"/>
    <property type="match status" value="1"/>
</dbReference>
<reference evidence="9" key="1">
    <citation type="submission" date="2015-11" db="EMBL/GenBank/DDBJ databases">
        <authorList>
            <person name="Holder M.E."/>
            <person name="Ajami N.J."/>
            <person name="Petrosino J.F."/>
        </authorList>
    </citation>
    <scope>NUCLEOTIDE SEQUENCE [LARGE SCALE GENOMIC DNA]</scope>
    <source>
        <strain evidence="9">F0113</strain>
    </source>
</reference>
<dbReference type="GO" id="GO:0051539">
    <property type="term" value="F:4 iron, 4 sulfur cluster binding"/>
    <property type="evidence" value="ECO:0007669"/>
    <property type="project" value="UniProtKB-KW"/>
</dbReference>
<dbReference type="GO" id="GO:0046872">
    <property type="term" value="F:metal ion binding"/>
    <property type="evidence" value="ECO:0007669"/>
    <property type="project" value="UniProtKB-KW"/>
</dbReference>
<dbReference type="InterPro" id="IPR023885">
    <property type="entry name" value="4Fe4S-binding_SPASM_dom"/>
</dbReference>
<dbReference type="AlphaFoldDB" id="A0A0S2KIH5"/>
<dbReference type="Proteomes" id="UP000056252">
    <property type="component" value="Chromosome"/>
</dbReference>
<dbReference type="NCBIfam" id="TIGR04133">
    <property type="entry name" value="rSAM_w_lipo"/>
    <property type="match status" value="1"/>
</dbReference>
<dbReference type="SFLD" id="SFLDG01386">
    <property type="entry name" value="main_SPASM_domain-containing"/>
    <property type="match status" value="1"/>
</dbReference>
<dbReference type="SFLD" id="SFLDG01067">
    <property type="entry name" value="SPASM/twitch_domain_containing"/>
    <property type="match status" value="1"/>
</dbReference>
<sequence length="363" mass="42158">MKMDVELSIRKRLGLEIERRIYQNMTAEHPLRQLFWESTLRCNLHCRHCGSDCKTSACQPDMPREDFLRVLDSIAKRTDPHRVFVVVTGGEPLMRADIADCGREIYRRGFPWGMVTNGLFLSERKFNDLLSAGIHTMTVSLDGLKENHNWMRGHTNSFDRVFEALSMMHESPLLDYDVVTCVTERNYEELPRIRDFLIEKGVKKWRLFTVFPVGRAASDPRMQLVNAHFRGLLDFIKATRSKGLIHASYGCEGFLGNYESEVRDRFFFCHAGITVGSVLVDGSISSCPSIRADYHQGNIYADDFMDVWEKRFFPYRNRDWMRCDECADCKYFRYCHGNGMHLRDGNGKLLTCHLHRLENAKIS</sequence>
<dbReference type="PIRSF" id="PIRSF037420">
    <property type="entry name" value="PQQ_syn_pqqE"/>
    <property type="match status" value="1"/>
</dbReference>
<dbReference type="EMBL" id="CP013195">
    <property type="protein sequence ID" value="ALO48107.1"/>
    <property type="molecule type" value="Genomic_DNA"/>
</dbReference>
<proteinExistence type="predicted"/>
<dbReference type="OrthoDB" id="9763993at2"/>
<dbReference type="RefSeq" id="WP_025065894.1">
    <property type="nucleotide sequence ID" value="NZ_CP013195.1"/>
</dbReference>
<comment type="cofactor">
    <cofactor evidence="1">
        <name>[4Fe-4S] cluster</name>
        <dbReference type="ChEBI" id="CHEBI:49883"/>
    </cofactor>
</comment>
<dbReference type="STRING" id="76123.AS203_02545"/>
<keyword evidence="9" id="KW-1185">Reference proteome</keyword>
<gene>
    <name evidence="8" type="ORF">AS203_02545</name>
</gene>
<dbReference type="InterPro" id="IPR007197">
    <property type="entry name" value="rSAM"/>
</dbReference>
<keyword evidence="4" id="KW-0479">Metal-binding</keyword>
<dbReference type="CDD" id="cd01335">
    <property type="entry name" value="Radical_SAM"/>
    <property type="match status" value="1"/>
</dbReference>
<evidence type="ECO:0000256" key="3">
    <source>
        <dbReference type="ARBA" id="ARBA00022691"/>
    </source>
</evidence>
<evidence type="ECO:0000256" key="6">
    <source>
        <dbReference type="ARBA" id="ARBA00023014"/>
    </source>
</evidence>
<dbReference type="Pfam" id="PF04055">
    <property type="entry name" value="Radical_SAM"/>
    <property type="match status" value="1"/>
</dbReference>